<proteinExistence type="predicted"/>
<feature type="transmembrane region" description="Helical" evidence="9">
    <location>
        <begin position="186"/>
        <end position="211"/>
    </location>
</feature>
<dbReference type="InterPro" id="IPR018422">
    <property type="entry name" value="Cation/H_exchanger_CPA1"/>
</dbReference>
<feature type="non-terminal residue" evidence="11">
    <location>
        <position position="1"/>
    </location>
</feature>
<name>A0ABQ6N651_9STRA</name>
<keyword evidence="3 9" id="KW-0812">Transmembrane</keyword>
<keyword evidence="7 9" id="KW-0472">Membrane</keyword>
<evidence type="ECO:0000256" key="6">
    <source>
        <dbReference type="ARBA" id="ARBA00023065"/>
    </source>
</evidence>
<feature type="transmembrane region" description="Helical" evidence="9">
    <location>
        <begin position="75"/>
        <end position="103"/>
    </location>
</feature>
<sequence length="221" mass="23886">LIKKHRFYALPESAAAMLVGMLIGLIAKLASRSPADLAFLQFNPELFFFVLLPPIIFEAGYTLKKAHFFKNVLAIVAYALFGTLISTVIVGGLTYFLATAGLVSTIDASNPMESLLFGALISAVDPVATLSIMGSPELQCDQLLYSLVFGESVLNDAIALVLFKTFREYYDPESANLQGSDIPGAFMAFILVSIGSVIVGCVLGLACSFMYKHTALYEYPK</sequence>
<evidence type="ECO:0000256" key="1">
    <source>
        <dbReference type="ARBA" id="ARBA00004141"/>
    </source>
</evidence>
<feature type="transmembrane region" description="Helical" evidence="9">
    <location>
        <begin position="7"/>
        <end position="26"/>
    </location>
</feature>
<keyword evidence="6" id="KW-0406">Ion transport</keyword>
<dbReference type="PRINTS" id="PR01084">
    <property type="entry name" value="NAHEXCHNGR"/>
</dbReference>
<feature type="non-terminal residue" evidence="11">
    <location>
        <position position="221"/>
    </location>
</feature>
<evidence type="ECO:0000256" key="9">
    <source>
        <dbReference type="SAM" id="Phobius"/>
    </source>
</evidence>
<comment type="caution">
    <text evidence="11">The sequence shown here is derived from an EMBL/GenBank/DDBJ whole genome shotgun (WGS) entry which is preliminary data.</text>
</comment>
<evidence type="ECO:0000256" key="5">
    <source>
        <dbReference type="ARBA" id="ARBA00023053"/>
    </source>
</evidence>
<keyword evidence="12" id="KW-1185">Reference proteome</keyword>
<evidence type="ECO:0000256" key="8">
    <source>
        <dbReference type="ARBA" id="ARBA00023201"/>
    </source>
</evidence>
<dbReference type="PANTHER" id="PTHR10110">
    <property type="entry name" value="SODIUM/HYDROGEN EXCHANGER"/>
    <property type="match status" value="1"/>
</dbReference>
<dbReference type="InterPro" id="IPR004709">
    <property type="entry name" value="NaH_exchanger"/>
</dbReference>
<evidence type="ECO:0000256" key="2">
    <source>
        <dbReference type="ARBA" id="ARBA00022448"/>
    </source>
</evidence>
<evidence type="ECO:0000313" key="12">
    <source>
        <dbReference type="Proteomes" id="UP001165060"/>
    </source>
</evidence>
<gene>
    <name evidence="11" type="ORF">TeGR_g126</name>
</gene>
<reference evidence="11 12" key="1">
    <citation type="journal article" date="2023" name="Commun. Biol.">
        <title>Genome analysis of Parmales, the sister group of diatoms, reveals the evolutionary specialization of diatoms from phago-mixotrophs to photoautotrophs.</title>
        <authorList>
            <person name="Ban H."/>
            <person name="Sato S."/>
            <person name="Yoshikawa S."/>
            <person name="Yamada K."/>
            <person name="Nakamura Y."/>
            <person name="Ichinomiya M."/>
            <person name="Sato N."/>
            <person name="Blanc-Mathieu R."/>
            <person name="Endo H."/>
            <person name="Kuwata A."/>
            <person name="Ogata H."/>
        </authorList>
    </citation>
    <scope>NUCLEOTIDE SEQUENCE [LARGE SCALE GENOMIC DNA]</scope>
</reference>
<organism evidence="11 12">
    <name type="scientific">Tetraparma gracilis</name>
    <dbReference type="NCBI Taxonomy" id="2962635"/>
    <lineage>
        <taxon>Eukaryota</taxon>
        <taxon>Sar</taxon>
        <taxon>Stramenopiles</taxon>
        <taxon>Ochrophyta</taxon>
        <taxon>Bolidophyceae</taxon>
        <taxon>Parmales</taxon>
        <taxon>Triparmaceae</taxon>
        <taxon>Tetraparma</taxon>
    </lineage>
</organism>
<evidence type="ECO:0000313" key="11">
    <source>
        <dbReference type="EMBL" id="GMI40681.1"/>
    </source>
</evidence>
<dbReference type="Proteomes" id="UP001165060">
    <property type="component" value="Unassembled WGS sequence"/>
</dbReference>
<dbReference type="Gene3D" id="6.10.140.1330">
    <property type="match status" value="1"/>
</dbReference>
<accession>A0ABQ6N651</accession>
<feature type="domain" description="Cation/H+ exchanger transmembrane" evidence="10">
    <location>
        <begin position="5"/>
        <end position="214"/>
    </location>
</feature>
<dbReference type="InterPro" id="IPR006153">
    <property type="entry name" value="Cation/H_exchanger_TM"/>
</dbReference>
<evidence type="ECO:0000256" key="4">
    <source>
        <dbReference type="ARBA" id="ARBA00022989"/>
    </source>
</evidence>
<dbReference type="EMBL" id="BRYB01002173">
    <property type="protein sequence ID" value="GMI40681.1"/>
    <property type="molecule type" value="Genomic_DNA"/>
</dbReference>
<keyword evidence="4 9" id="KW-1133">Transmembrane helix</keyword>
<evidence type="ECO:0000259" key="10">
    <source>
        <dbReference type="Pfam" id="PF00999"/>
    </source>
</evidence>
<evidence type="ECO:0000256" key="3">
    <source>
        <dbReference type="ARBA" id="ARBA00022692"/>
    </source>
</evidence>
<feature type="transmembrane region" description="Helical" evidence="9">
    <location>
        <begin position="46"/>
        <end position="63"/>
    </location>
</feature>
<dbReference type="PANTHER" id="PTHR10110:SF187">
    <property type="entry name" value="SODIUM_HYDROGEN EXCHANGER"/>
    <property type="match status" value="1"/>
</dbReference>
<protein>
    <recommendedName>
        <fullName evidence="10">Cation/H+ exchanger transmembrane domain-containing protein</fullName>
    </recommendedName>
</protein>
<keyword evidence="5" id="KW-0915">Sodium</keyword>
<dbReference type="Pfam" id="PF00999">
    <property type="entry name" value="Na_H_Exchanger"/>
    <property type="match status" value="1"/>
</dbReference>
<evidence type="ECO:0000256" key="7">
    <source>
        <dbReference type="ARBA" id="ARBA00023136"/>
    </source>
</evidence>
<keyword evidence="2" id="KW-0813">Transport</keyword>
<comment type="subcellular location">
    <subcellularLocation>
        <location evidence="1">Membrane</location>
        <topology evidence="1">Multi-pass membrane protein</topology>
    </subcellularLocation>
</comment>
<keyword evidence="8" id="KW-0739">Sodium transport</keyword>